<dbReference type="InterPro" id="IPR032808">
    <property type="entry name" value="DoxX"/>
</dbReference>
<dbReference type="InterPro" id="IPR051907">
    <property type="entry name" value="DoxX-like_oxidoreductase"/>
</dbReference>
<evidence type="ECO:0000313" key="9">
    <source>
        <dbReference type="Proteomes" id="UP000249547"/>
    </source>
</evidence>
<feature type="transmembrane region" description="Helical" evidence="7">
    <location>
        <begin position="21"/>
        <end position="41"/>
    </location>
</feature>
<evidence type="ECO:0000313" key="8">
    <source>
        <dbReference type="EMBL" id="RAJ06847.1"/>
    </source>
</evidence>
<evidence type="ECO:0000256" key="1">
    <source>
        <dbReference type="ARBA" id="ARBA00004651"/>
    </source>
</evidence>
<keyword evidence="5 7" id="KW-1133">Transmembrane helix</keyword>
<dbReference type="GO" id="GO:0005886">
    <property type="term" value="C:plasma membrane"/>
    <property type="evidence" value="ECO:0007669"/>
    <property type="project" value="UniProtKB-SubCell"/>
</dbReference>
<accession>A0A327QYV6</accession>
<reference evidence="8 9" key="1">
    <citation type="submission" date="2018-06" db="EMBL/GenBank/DDBJ databases">
        <title>Genomic Encyclopedia of Archaeal and Bacterial Type Strains, Phase II (KMG-II): from individual species to whole genera.</title>
        <authorList>
            <person name="Goeker M."/>
        </authorList>
    </citation>
    <scope>NUCLEOTIDE SEQUENCE [LARGE SCALE GENOMIC DNA]</scope>
    <source>
        <strain evidence="8 9">DSM 23857</strain>
    </source>
</reference>
<dbReference type="OrthoDB" id="680764at2"/>
<dbReference type="RefSeq" id="WP_111597431.1">
    <property type="nucleotide sequence ID" value="NZ_QLLL01000003.1"/>
</dbReference>
<evidence type="ECO:0000256" key="4">
    <source>
        <dbReference type="ARBA" id="ARBA00022692"/>
    </source>
</evidence>
<feature type="transmembrane region" description="Helical" evidence="7">
    <location>
        <begin position="88"/>
        <end position="109"/>
    </location>
</feature>
<dbReference type="PANTHER" id="PTHR33452">
    <property type="entry name" value="OXIDOREDUCTASE CATD-RELATED"/>
    <property type="match status" value="1"/>
</dbReference>
<keyword evidence="9" id="KW-1185">Reference proteome</keyword>
<dbReference type="PANTHER" id="PTHR33452:SF1">
    <property type="entry name" value="INNER MEMBRANE PROTEIN YPHA-RELATED"/>
    <property type="match status" value="1"/>
</dbReference>
<evidence type="ECO:0000256" key="5">
    <source>
        <dbReference type="ARBA" id="ARBA00022989"/>
    </source>
</evidence>
<proteinExistence type="inferred from homology"/>
<keyword evidence="6 7" id="KW-0472">Membrane</keyword>
<evidence type="ECO:0000256" key="6">
    <source>
        <dbReference type="ARBA" id="ARBA00023136"/>
    </source>
</evidence>
<gene>
    <name evidence="8" type="ORF">LX64_01974</name>
</gene>
<evidence type="ECO:0000256" key="2">
    <source>
        <dbReference type="ARBA" id="ARBA00006679"/>
    </source>
</evidence>
<comment type="similarity">
    <text evidence="2">Belongs to the DoxX family.</text>
</comment>
<keyword evidence="3" id="KW-1003">Cell membrane</keyword>
<dbReference type="Proteomes" id="UP000249547">
    <property type="component" value="Unassembled WGS sequence"/>
</dbReference>
<comment type="subcellular location">
    <subcellularLocation>
        <location evidence="1">Cell membrane</location>
        <topology evidence="1">Multi-pass membrane protein</topology>
    </subcellularLocation>
</comment>
<dbReference type="AlphaFoldDB" id="A0A327QYV6"/>
<dbReference type="EMBL" id="QLLL01000003">
    <property type="protein sequence ID" value="RAJ06847.1"/>
    <property type="molecule type" value="Genomic_DNA"/>
</dbReference>
<name>A0A327QYV6_9BACT</name>
<evidence type="ECO:0000256" key="7">
    <source>
        <dbReference type="SAM" id="Phobius"/>
    </source>
</evidence>
<feature type="transmembrane region" description="Helical" evidence="7">
    <location>
        <begin position="115"/>
        <end position="136"/>
    </location>
</feature>
<sequence>MNLLQRIERWGDSHHPMWLDGIRVLLGMYLIWKGISFVGNINVLNSVIERQPFLSVLSMWVAHYIVFAHIAGGLLIMLGLLTRYAALANLPVLIGALLFVHEPTGLFLVHNELPVTLIVFFLLIVFLVEGSGRFSIDENMRRHPEKPTYHPH</sequence>
<protein>
    <submittedName>
        <fullName evidence="8">Putative membrane protein YphA (DoxX/SURF4 family)</fullName>
    </submittedName>
</protein>
<organism evidence="8 9">
    <name type="scientific">Chitinophaga skermanii</name>
    <dbReference type="NCBI Taxonomy" id="331697"/>
    <lineage>
        <taxon>Bacteria</taxon>
        <taxon>Pseudomonadati</taxon>
        <taxon>Bacteroidota</taxon>
        <taxon>Chitinophagia</taxon>
        <taxon>Chitinophagales</taxon>
        <taxon>Chitinophagaceae</taxon>
        <taxon>Chitinophaga</taxon>
    </lineage>
</organism>
<keyword evidence="4 7" id="KW-0812">Transmembrane</keyword>
<comment type="caution">
    <text evidence="8">The sequence shown here is derived from an EMBL/GenBank/DDBJ whole genome shotgun (WGS) entry which is preliminary data.</text>
</comment>
<dbReference type="Pfam" id="PF07681">
    <property type="entry name" value="DoxX"/>
    <property type="match status" value="1"/>
</dbReference>
<feature type="transmembrane region" description="Helical" evidence="7">
    <location>
        <begin position="61"/>
        <end position="81"/>
    </location>
</feature>
<evidence type="ECO:0000256" key="3">
    <source>
        <dbReference type="ARBA" id="ARBA00022475"/>
    </source>
</evidence>